<dbReference type="SUPFAM" id="SSF51905">
    <property type="entry name" value="FAD/NAD(P)-binding domain"/>
    <property type="match status" value="2"/>
</dbReference>
<comment type="caution">
    <text evidence="7">The sequence shown here is derived from an EMBL/GenBank/DDBJ whole genome shotgun (WGS) entry which is preliminary data.</text>
</comment>
<name>A0A9D2EBT5_9MICO</name>
<dbReference type="PRINTS" id="PR00469">
    <property type="entry name" value="PNDRDTASEII"/>
</dbReference>
<comment type="cofactor">
    <cofactor evidence="1">
        <name>FAD</name>
        <dbReference type="ChEBI" id="CHEBI:57692"/>
    </cofactor>
</comment>
<dbReference type="PANTHER" id="PTHR42913">
    <property type="entry name" value="APOPTOSIS-INDUCING FACTOR 1"/>
    <property type="match status" value="1"/>
</dbReference>
<dbReference type="EMBL" id="DXBY01000030">
    <property type="protein sequence ID" value="HIZ34426.1"/>
    <property type="molecule type" value="Genomic_DNA"/>
</dbReference>
<feature type="domain" description="FAD/NAD(P)-binding" evidence="6">
    <location>
        <begin position="13"/>
        <end position="295"/>
    </location>
</feature>
<dbReference type="PANTHER" id="PTHR42913:SF3">
    <property type="entry name" value="64 KDA MITOCHONDRIAL NADH DEHYDROGENASE (EUROFUNG)"/>
    <property type="match status" value="1"/>
</dbReference>
<evidence type="ECO:0000256" key="4">
    <source>
        <dbReference type="ARBA" id="ARBA00022827"/>
    </source>
</evidence>
<evidence type="ECO:0000256" key="3">
    <source>
        <dbReference type="ARBA" id="ARBA00022630"/>
    </source>
</evidence>
<accession>A0A9D2EBT5</accession>
<dbReference type="Gene3D" id="3.50.50.100">
    <property type="match status" value="1"/>
</dbReference>
<dbReference type="Proteomes" id="UP000824037">
    <property type="component" value="Unassembled WGS sequence"/>
</dbReference>
<comment type="similarity">
    <text evidence="2">Belongs to the NADH dehydrogenase family.</text>
</comment>
<organism evidence="7 8">
    <name type="scientific">Candidatus Ruania gallistercoris</name>
    <dbReference type="NCBI Taxonomy" id="2838746"/>
    <lineage>
        <taxon>Bacteria</taxon>
        <taxon>Bacillati</taxon>
        <taxon>Actinomycetota</taxon>
        <taxon>Actinomycetes</taxon>
        <taxon>Micrococcales</taxon>
        <taxon>Ruaniaceae</taxon>
        <taxon>Ruania</taxon>
    </lineage>
</organism>
<dbReference type="Pfam" id="PF07992">
    <property type="entry name" value="Pyr_redox_2"/>
    <property type="match status" value="1"/>
</dbReference>
<dbReference type="GO" id="GO:0003955">
    <property type="term" value="F:NAD(P)H dehydrogenase (quinone) activity"/>
    <property type="evidence" value="ECO:0007669"/>
    <property type="project" value="TreeGrafter"/>
</dbReference>
<keyword evidence="5" id="KW-0560">Oxidoreductase</keyword>
<dbReference type="AlphaFoldDB" id="A0A9D2EBT5"/>
<evidence type="ECO:0000313" key="8">
    <source>
        <dbReference type="Proteomes" id="UP000824037"/>
    </source>
</evidence>
<keyword evidence="3" id="KW-0285">Flavoprotein</keyword>
<evidence type="ECO:0000256" key="5">
    <source>
        <dbReference type="ARBA" id="ARBA00023002"/>
    </source>
</evidence>
<dbReference type="InterPro" id="IPR023753">
    <property type="entry name" value="FAD/NAD-binding_dom"/>
</dbReference>
<evidence type="ECO:0000259" key="6">
    <source>
        <dbReference type="Pfam" id="PF07992"/>
    </source>
</evidence>
<dbReference type="InterPro" id="IPR051169">
    <property type="entry name" value="NADH-Q_oxidoreductase"/>
</dbReference>
<dbReference type="InterPro" id="IPR036188">
    <property type="entry name" value="FAD/NAD-bd_sf"/>
</dbReference>
<sequence>MRNRTNPSQTWNAVVIGAGYAGVLAANRLTQRNDVTVTLINPRRTFVERIRLHQYVGGSHPAVHDLREVLADPVHVVVDTATRIDAAARRVELAGGDSVDYDYLVYAVGSRSATPAVPGAEHAYPIGTLEEAQRLQLALGELDHSAPVTVVGGGLTGIETAAELAETGRRVRLVTGGVLAATLHDRGRSSTTRRLAALGVQLLDGPTSRVHTVQPDAVLLADGRRLDSAVTIWTAGFSVPALAGDSGLSTDALGRLRTDESWVSLDDERIVATGDAAAPSDLLVRMSCQAAVQSGPQAAETVLALIARQHPNRLSLAFVSQCVSLGRGAGLLQLTHLDDTARRTHLAGRPGAAIKELICSGIIWQLKLEARFPGRFTMRLTDPARRRALAAAPRGGISARTGN</sequence>
<reference evidence="7" key="2">
    <citation type="submission" date="2021-04" db="EMBL/GenBank/DDBJ databases">
        <authorList>
            <person name="Gilroy R."/>
        </authorList>
    </citation>
    <scope>NUCLEOTIDE SEQUENCE</scope>
    <source>
        <strain evidence="7">ChiGjej4B4-7305</strain>
    </source>
</reference>
<evidence type="ECO:0000256" key="2">
    <source>
        <dbReference type="ARBA" id="ARBA00005272"/>
    </source>
</evidence>
<protein>
    <submittedName>
        <fullName evidence="7">FAD-dependent oxidoreductase</fullName>
    </submittedName>
</protein>
<evidence type="ECO:0000256" key="1">
    <source>
        <dbReference type="ARBA" id="ARBA00001974"/>
    </source>
</evidence>
<proteinExistence type="inferred from homology"/>
<reference evidence="7" key="1">
    <citation type="journal article" date="2021" name="PeerJ">
        <title>Extensive microbial diversity within the chicken gut microbiome revealed by metagenomics and culture.</title>
        <authorList>
            <person name="Gilroy R."/>
            <person name="Ravi A."/>
            <person name="Getino M."/>
            <person name="Pursley I."/>
            <person name="Horton D.L."/>
            <person name="Alikhan N.F."/>
            <person name="Baker D."/>
            <person name="Gharbi K."/>
            <person name="Hall N."/>
            <person name="Watson M."/>
            <person name="Adriaenssens E.M."/>
            <person name="Foster-Nyarko E."/>
            <person name="Jarju S."/>
            <person name="Secka A."/>
            <person name="Antonio M."/>
            <person name="Oren A."/>
            <person name="Chaudhuri R.R."/>
            <person name="La Ragione R."/>
            <person name="Hildebrand F."/>
            <person name="Pallen M.J."/>
        </authorList>
    </citation>
    <scope>NUCLEOTIDE SEQUENCE</scope>
    <source>
        <strain evidence="7">ChiGjej4B4-7305</strain>
    </source>
</reference>
<gene>
    <name evidence="7" type="ORF">H9815_01505</name>
</gene>
<keyword evidence="4" id="KW-0274">FAD</keyword>
<evidence type="ECO:0000313" key="7">
    <source>
        <dbReference type="EMBL" id="HIZ34426.1"/>
    </source>
</evidence>
<dbReference type="PRINTS" id="PR00368">
    <property type="entry name" value="FADPNR"/>
</dbReference>
<dbReference type="GO" id="GO:0019646">
    <property type="term" value="P:aerobic electron transport chain"/>
    <property type="evidence" value="ECO:0007669"/>
    <property type="project" value="TreeGrafter"/>
</dbReference>